<proteinExistence type="predicted"/>
<gene>
    <name evidence="3" type="ORF">MHBO_000472</name>
</gene>
<dbReference type="InterPro" id="IPR006746">
    <property type="entry name" value="26S_Psome_Rpn12"/>
</dbReference>
<dbReference type="Proteomes" id="UP001439008">
    <property type="component" value="Unassembled WGS sequence"/>
</dbReference>
<reference evidence="3 4" key="1">
    <citation type="journal article" date="2024" name="BMC Biol.">
        <title>Comparative genomics of Ascetosporea gives new insight into the evolutionary basis for animal parasitism in Rhizaria.</title>
        <authorList>
            <person name="Hiltunen Thoren M."/>
            <person name="Onut-Brannstrom I."/>
            <person name="Alfjorden A."/>
            <person name="Peckova H."/>
            <person name="Swords F."/>
            <person name="Hooper C."/>
            <person name="Holzer A.S."/>
            <person name="Bass D."/>
            <person name="Burki F."/>
        </authorList>
    </citation>
    <scope>NUCLEOTIDE SEQUENCE [LARGE SCALE GENOMIC DNA]</scope>
    <source>
        <strain evidence="3">20-A016</strain>
    </source>
</reference>
<keyword evidence="1" id="KW-0647">Proteasome</keyword>
<dbReference type="InterPro" id="IPR033464">
    <property type="entry name" value="CSN8_PSD8_EIF3K"/>
</dbReference>
<name>A0ABV2AFR7_9EUKA</name>
<protein>
    <recommendedName>
        <fullName evidence="2">CSN8/PSMD8/EIF3K domain-containing protein</fullName>
    </recommendedName>
</protein>
<dbReference type="Gene3D" id="1.25.40.990">
    <property type="match status" value="1"/>
</dbReference>
<evidence type="ECO:0000313" key="4">
    <source>
        <dbReference type="Proteomes" id="UP001439008"/>
    </source>
</evidence>
<feature type="domain" description="CSN8/PSMD8/EIF3K" evidence="2">
    <location>
        <begin position="105"/>
        <end position="239"/>
    </location>
</feature>
<evidence type="ECO:0000256" key="1">
    <source>
        <dbReference type="ARBA" id="ARBA00022942"/>
    </source>
</evidence>
<evidence type="ECO:0000259" key="2">
    <source>
        <dbReference type="Pfam" id="PF10075"/>
    </source>
</evidence>
<evidence type="ECO:0000313" key="3">
    <source>
        <dbReference type="EMBL" id="MES1918507.1"/>
    </source>
</evidence>
<dbReference type="PANTHER" id="PTHR12387">
    <property type="entry name" value="26S PROTEASOME NON-ATPASE REGULATORY SUBUNIT 8"/>
    <property type="match status" value="1"/>
</dbReference>
<organism evidence="3 4">
    <name type="scientific">Bonamia ostreae</name>
    <dbReference type="NCBI Taxonomy" id="126728"/>
    <lineage>
        <taxon>Eukaryota</taxon>
        <taxon>Sar</taxon>
        <taxon>Rhizaria</taxon>
        <taxon>Endomyxa</taxon>
        <taxon>Ascetosporea</taxon>
        <taxon>Haplosporida</taxon>
        <taxon>Bonamia</taxon>
    </lineage>
</organism>
<comment type="caution">
    <text evidence="3">The sequence shown here is derived from an EMBL/GenBank/DDBJ whole genome shotgun (WGS) entry which is preliminary data.</text>
</comment>
<dbReference type="Pfam" id="PF10075">
    <property type="entry name" value="CSN8_PSD8_EIF3K"/>
    <property type="match status" value="1"/>
</dbReference>
<sequence length="271" mass="30961">MNETRTLSEASKLAEKIDRAEKEGKLDEVADATKSLKALLYKYSTPSENSINEKNISFFLLSRFALEVSALTDLLKKDFLGFENNVNILIPFYFDLNDNLENSDKKELILGLVLLHYLSENRTAAFYNLYEKMDRATSGSQNVRFALRIKKCLDRGSYSHILNCYCELPSPFYGYLMESLIKSTKAKIFEAMEKSKSEMTKESMIRIAGTELTAEDVKKLGEERKWKVDSEGTVHFEDENSSLTKEQLLNKASDNLMSLSYALVKDSERIV</sequence>
<dbReference type="EMBL" id="JBDODL010000074">
    <property type="protein sequence ID" value="MES1918507.1"/>
    <property type="molecule type" value="Genomic_DNA"/>
</dbReference>
<accession>A0ABV2AFR7</accession>
<dbReference type="PANTHER" id="PTHR12387:SF0">
    <property type="entry name" value="26S PROTEASOME NON-ATPASE REGULATORY SUBUNIT 8"/>
    <property type="match status" value="1"/>
</dbReference>
<keyword evidence="4" id="KW-1185">Reference proteome</keyword>